<sequence length="116" mass="12942">MPRHGACTHMGGTERKCERRMPDGSTITKAECPVYVYSLSVSRRSAAPNTGVQHVHMRYLQTTWDRTAQLTRLIYFTTAGPIAGVDMTVDETTTYQMMNGFGASLIQSATLYVYLI</sequence>
<evidence type="ECO:0000313" key="1">
    <source>
        <dbReference type="EMBL" id="KAJ7616738.1"/>
    </source>
</evidence>
<dbReference type="AlphaFoldDB" id="A0AAD7BC28"/>
<accession>A0AAD7BC28</accession>
<reference evidence="1" key="1">
    <citation type="submission" date="2023-03" db="EMBL/GenBank/DDBJ databases">
        <title>Massive genome expansion in bonnet fungi (Mycena s.s.) driven by repeated elements and novel gene families across ecological guilds.</title>
        <authorList>
            <consortium name="Lawrence Berkeley National Laboratory"/>
            <person name="Harder C.B."/>
            <person name="Miyauchi S."/>
            <person name="Viragh M."/>
            <person name="Kuo A."/>
            <person name="Thoen E."/>
            <person name="Andreopoulos B."/>
            <person name="Lu D."/>
            <person name="Skrede I."/>
            <person name="Drula E."/>
            <person name="Henrissat B."/>
            <person name="Morin E."/>
            <person name="Kohler A."/>
            <person name="Barry K."/>
            <person name="LaButti K."/>
            <person name="Morin E."/>
            <person name="Salamov A."/>
            <person name="Lipzen A."/>
            <person name="Mereny Z."/>
            <person name="Hegedus B."/>
            <person name="Baldrian P."/>
            <person name="Stursova M."/>
            <person name="Weitz H."/>
            <person name="Taylor A."/>
            <person name="Grigoriev I.V."/>
            <person name="Nagy L.G."/>
            <person name="Martin F."/>
            <person name="Kauserud H."/>
        </authorList>
    </citation>
    <scope>NUCLEOTIDE SEQUENCE</scope>
    <source>
        <strain evidence="1">CBHHK067</strain>
    </source>
</reference>
<name>A0AAD7BC28_MYCRO</name>
<comment type="caution">
    <text evidence="1">The sequence shown here is derived from an EMBL/GenBank/DDBJ whole genome shotgun (WGS) entry which is preliminary data.</text>
</comment>
<organism evidence="1 2">
    <name type="scientific">Mycena rosella</name>
    <name type="common">Pink bonnet</name>
    <name type="synonym">Agaricus rosellus</name>
    <dbReference type="NCBI Taxonomy" id="1033263"/>
    <lineage>
        <taxon>Eukaryota</taxon>
        <taxon>Fungi</taxon>
        <taxon>Dikarya</taxon>
        <taxon>Basidiomycota</taxon>
        <taxon>Agaricomycotina</taxon>
        <taxon>Agaricomycetes</taxon>
        <taxon>Agaricomycetidae</taxon>
        <taxon>Agaricales</taxon>
        <taxon>Marasmiineae</taxon>
        <taxon>Mycenaceae</taxon>
        <taxon>Mycena</taxon>
    </lineage>
</organism>
<dbReference type="Proteomes" id="UP001221757">
    <property type="component" value="Unassembled WGS sequence"/>
</dbReference>
<protein>
    <submittedName>
        <fullName evidence="1">Uncharacterized protein</fullName>
    </submittedName>
</protein>
<evidence type="ECO:0000313" key="2">
    <source>
        <dbReference type="Proteomes" id="UP001221757"/>
    </source>
</evidence>
<dbReference type="EMBL" id="JARKIE010000794">
    <property type="protein sequence ID" value="KAJ7616738.1"/>
    <property type="molecule type" value="Genomic_DNA"/>
</dbReference>
<gene>
    <name evidence="1" type="ORF">B0H17DRAFT_662772</name>
</gene>
<keyword evidence="2" id="KW-1185">Reference proteome</keyword>
<proteinExistence type="predicted"/>